<name>A0A1I6MG05_9BACT</name>
<dbReference type="GO" id="GO:0009055">
    <property type="term" value="F:electron transfer activity"/>
    <property type="evidence" value="ECO:0007669"/>
    <property type="project" value="TreeGrafter"/>
</dbReference>
<dbReference type="SUPFAM" id="SSF52833">
    <property type="entry name" value="Thioredoxin-like"/>
    <property type="match status" value="1"/>
</dbReference>
<keyword evidence="3" id="KW-1185">Reference proteome</keyword>
<dbReference type="GO" id="GO:0045454">
    <property type="term" value="P:cell redox homeostasis"/>
    <property type="evidence" value="ECO:0007669"/>
    <property type="project" value="TreeGrafter"/>
</dbReference>
<dbReference type="InterPro" id="IPR051548">
    <property type="entry name" value="Grx-like_ET"/>
</dbReference>
<dbReference type="Gene3D" id="3.40.30.10">
    <property type="entry name" value="Glutaredoxin"/>
    <property type="match status" value="1"/>
</dbReference>
<accession>A0A1I6MG05</accession>
<dbReference type="PROSITE" id="PS51354">
    <property type="entry name" value="GLUTAREDOXIN_2"/>
    <property type="match status" value="1"/>
</dbReference>
<proteinExistence type="predicted"/>
<reference evidence="2 3" key="1">
    <citation type="submission" date="2016-10" db="EMBL/GenBank/DDBJ databases">
        <authorList>
            <person name="de Groot N.N."/>
        </authorList>
    </citation>
    <scope>NUCLEOTIDE SEQUENCE [LARGE SCALE GENOMIC DNA]</scope>
    <source>
        <strain evidence="2 3">DSM 21001</strain>
    </source>
</reference>
<dbReference type="EMBL" id="FOZL01000001">
    <property type="protein sequence ID" value="SFS14562.1"/>
    <property type="molecule type" value="Genomic_DNA"/>
</dbReference>
<dbReference type="Proteomes" id="UP000199024">
    <property type="component" value="Unassembled WGS sequence"/>
</dbReference>
<evidence type="ECO:0000313" key="3">
    <source>
        <dbReference type="Proteomes" id="UP000199024"/>
    </source>
</evidence>
<dbReference type="InterPro" id="IPR036249">
    <property type="entry name" value="Thioredoxin-like_sf"/>
</dbReference>
<dbReference type="Pfam" id="PF00462">
    <property type="entry name" value="Glutaredoxin"/>
    <property type="match status" value="1"/>
</dbReference>
<dbReference type="PANTHER" id="PTHR34386">
    <property type="entry name" value="GLUTAREDOXIN"/>
    <property type="match status" value="1"/>
</dbReference>
<protein>
    <submittedName>
        <fullName evidence="2">Glutaredoxin</fullName>
    </submittedName>
</protein>
<dbReference type="CDD" id="cd02976">
    <property type="entry name" value="NrdH"/>
    <property type="match status" value="1"/>
</dbReference>
<gene>
    <name evidence="2" type="ORF">SAMN05421771_2558</name>
</gene>
<dbReference type="OrthoDB" id="9795531at2"/>
<dbReference type="RefSeq" id="WP_089839477.1">
    <property type="nucleotide sequence ID" value="NZ_FOZL01000001.1"/>
</dbReference>
<sequence>MELTVYSASWCRDCREAKKFLTRHNIPFTEVDIELVPGAADEVLENVGKRAIPQFVLDGKWIQPYKPGRGFLHAEMAELFNVKE</sequence>
<evidence type="ECO:0000313" key="2">
    <source>
        <dbReference type="EMBL" id="SFS14562.1"/>
    </source>
</evidence>
<dbReference type="AlphaFoldDB" id="A0A1I6MG05"/>
<organism evidence="2 3">
    <name type="scientific">Granulicella pectinivorans</name>
    <dbReference type="NCBI Taxonomy" id="474950"/>
    <lineage>
        <taxon>Bacteria</taxon>
        <taxon>Pseudomonadati</taxon>
        <taxon>Acidobacteriota</taxon>
        <taxon>Terriglobia</taxon>
        <taxon>Terriglobales</taxon>
        <taxon>Acidobacteriaceae</taxon>
        <taxon>Granulicella</taxon>
    </lineage>
</organism>
<evidence type="ECO:0000259" key="1">
    <source>
        <dbReference type="Pfam" id="PF00462"/>
    </source>
</evidence>
<dbReference type="PANTHER" id="PTHR34386:SF1">
    <property type="entry name" value="GLUTAREDOXIN-LIKE PROTEIN NRDH"/>
    <property type="match status" value="1"/>
</dbReference>
<dbReference type="STRING" id="474950.SAMN05421771_2558"/>
<feature type="domain" description="Glutaredoxin" evidence="1">
    <location>
        <begin position="4"/>
        <end position="62"/>
    </location>
</feature>
<dbReference type="InterPro" id="IPR002109">
    <property type="entry name" value="Glutaredoxin"/>
</dbReference>